<protein>
    <submittedName>
        <fullName evidence="1">SFRICE_013851</fullName>
    </submittedName>
</protein>
<dbReference type="AlphaFoldDB" id="A0A2H1WP24"/>
<gene>
    <name evidence="1" type="ORF">SFRICE_013851</name>
</gene>
<organism evidence="1">
    <name type="scientific">Spodoptera frugiperda</name>
    <name type="common">Fall armyworm</name>
    <dbReference type="NCBI Taxonomy" id="7108"/>
    <lineage>
        <taxon>Eukaryota</taxon>
        <taxon>Metazoa</taxon>
        <taxon>Ecdysozoa</taxon>
        <taxon>Arthropoda</taxon>
        <taxon>Hexapoda</taxon>
        <taxon>Insecta</taxon>
        <taxon>Pterygota</taxon>
        <taxon>Neoptera</taxon>
        <taxon>Endopterygota</taxon>
        <taxon>Lepidoptera</taxon>
        <taxon>Glossata</taxon>
        <taxon>Ditrysia</taxon>
        <taxon>Noctuoidea</taxon>
        <taxon>Noctuidae</taxon>
        <taxon>Amphipyrinae</taxon>
        <taxon>Spodoptera</taxon>
    </lineage>
</organism>
<name>A0A2H1WP24_SPOFR</name>
<sequence length="231" mass="26050">MGIKVILSEILGSIIISHQQLISGHSWPKDSSHTKKKSRLVPVGDSSAVPRHSYVIDISIVGLMHFRENSVQLWEQDRMLCPFITVEKRELQRFWDVVAANKRADRSPDGKQSPPSMDIRNTKSVTISLPTFLGENHPITSPALGEAGGSVRLLLTKNHPVPTPAFRAGVLVNPLGSPQLRIELYYLLCVFRTYDGIFTMFIEFGEFPIFRHCCKRHDHGLTENSETHQIQ</sequence>
<proteinExistence type="predicted"/>
<accession>A0A2H1WP24</accession>
<reference evidence="1" key="1">
    <citation type="submission" date="2016-07" db="EMBL/GenBank/DDBJ databases">
        <authorList>
            <person name="Bretaudeau A."/>
        </authorList>
    </citation>
    <scope>NUCLEOTIDE SEQUENCE</scope>
    <source>
        <strain evidence="1">Rice</strain>
        <tissue evidence="1">Whole body</tissue>
    </source>
</reference>
<dbReference type="EMBL" id="ODYU01010015">
    <property type="protein sequence ID" value="SOQ54820.1"/>
    <property type="molecule type" value="Genomic_DNA"/>
</dbReference>
<evidence type="ECO:0000313" key="1">
    <source>
        <dbReference type="EMBL" id="SOQ54820.1"/>
    </source>
</evidence>